<accession>A0A1L7X3F2</accession>
<keyword evidence="2" id="KW-0812">Transmembrane</keyword>
<keyword evidence="4" id="KW-1185">Reference proteome</keyword>
<feature type="transmembrane region" description="Helical" evidence="2">
    <location>
        <begin position="63"/>
        <end position="86"/>
    </location>
</feature>
<feature type="transmembrane region" description="Helical" evidence="2">
    <location>
        <begin position="165"/>
        <end position="187"/>
    </location>
</feature>
<sequence>MPLWNERYFDDSFFDPQTRDWNDCCWLYHNGLTAFYNLTDPNQVDCSCVAPFEGDPDIAGPGVMYAFIVTGWITCMVVAVATYCALSKLVYTSLPPRNNDHWQTEFKALVDKYTFSELPPRFVREHGFLAWAAKWITRCQRAIVFITLLLLSKKFSKAEEFSKKALDVLCDIQLVTGIGIIIAALAQGNTMKFYHQQFVITYWLLCVNSFWAARSGEMSQSDDHDDWHFWTRTVAILISAVLSAYCQIVTIPRKWGPKGEWDPLTSGYCYLSHDKSTYGLNFLWIAGLICYAAYLMFVLAREATRSIITLLKLEEQRDHWKSSLKTPWTSCTALIPPWLKSNGAPADSPATNIGNLNDAELFRWFAKQVQNRAWRLIWSLFRQFIALWAWGDVHSPLIVAAYFGFTAWNTYGLIDMKHSNAGLVADETTWGFGQVLPVVLLGLIILNLMDALQDARKDKSIEDKQTSPSEDSVSESHELQRTTSVHISRTTSQQNTSHGNSTASQENASSQKMVYR</sequence>
<keyword evidence="2" id="KW-1133">Transmembrane helix</keyword>
<dbReference type="EMBL" id="FJOG01000014">
    <property type="protein sequence ID" value="CZR59526.1"/>
    <property type="molecule type" value="Genomic_DNA"/>
</dbReference>
<feature type="region of interest" description="Disordered" evidence="1">
    <location>
        <begin position="459"/>
        <end position="516"/>
    </location>
</feature>
<feature type="transmembrane region" description="Helical" evidence="2">
    <location>
        <begin position="428"/>
        <end position="449"/>
    </location>
</feature>
<keyword evidence="2" id="KW-0472">Membrane</keyword>
<dbReference type="Proteomes" id="UP000184330">
    <property type="component" value="Unassembled WGS sequence"/>
</dbReference>
<name>A0A1L7X3F2_9HELO</name>
<reference evidence="3 4" key="1">
    <citation type="submission" date="2016-03" db="EMBL/GenBank/DDBJ databases">
        <authorList>
            <person name="Ploux O."/>
        </authorList>
    </citation>
    <scope>NUCLEOTIDE SEQUENCE [LARGE SCALE GENOMIC DNA]</scope>
    <source>
        <strain evidence="3 4">UAMH 11012</strain>
    </source>
</reference>
<dbReference type="InterPro" id="IPR053018">
    <property type="entry name" value="Elsinochrome_Biosynth-Asso"/>
</dbReference>
<dbReference type="AlphaFoldDB" id="A0A1L7X3F2"/>
<organism evidence="3 4">
    <name type="scientific">Phialocephala subalpina</name>
    <dbReference type="NCBI Taxonomy" id="576137"/>
    <lineage>
        <taxon>Eukaryota</taxon>
        <taxon>Fungi</taxon>
        <taxon>Dikarya</taxon>
        <taxon>Ascomycota</taxon>
        <taxon>Pezizomycotina</taxon>
        <taxon>Leotiomycetes</taxon>
        <taxon>Helotiales</taxon>
        <taxon>Mollisiaceae</taxon>
        <taxon>Phialocephala</taxon>
        <taxon>Phialocephala fortinii species complex</taxon>
    </lineage>
</organism>
<dbReference type="PANTHER" id="PTHR37577">
    <property type="entry name" value="INTEGRAL MEMBRANE PROTEIN"/>
    <property type="match status" value="1"/>
</dbReference>
<dbReference type="PANTHER" id="PTHR37577:SF1">
    <property type="entry name" value="INTEGRAL MEMBRANE PROTEIN"/>
    <property type="match status" value="1"/>
</dbReference>
<feature type="transmembrane region" description="Helical" evidence="2">
    <location>
        <begin position="234"/>
        <end position="251"/>
    </location>
</feature>
<evidence type="ECO:0000256" key="1">
    <source>
        <dbReference type="SAM" id="MobiDB-lite"/>
    </source>
</evidence>
<feature type="transmembrane region" description="Helical" evidence="2">
    <location>
        <begin position="282"/>
        <end position="300"/>
    </location>
</feature>
<gene>
    <name evidence="3" type="ORF">PAC_09420</name>
</gene>
<dbReference type="OrthoDB" id="5427664at2759"/>
<evidence type="ECO:0000313" key="3">
    <source>
        <dbReference type="EMBL" id="CZR59526.1"/>
    </source>
</evidence>
<evidence type="ECO:0000256" key="2">
    <source>
        <dbReference type="SAM" id="Phobius"/>
    </source>
</evidence>
<evidence type="ECO:0000313" key="4">
    <source>
        <dbReference type="Proteomes" id="UP000184330"/>
    </source>
</evidence>
<feature type="transmembrane region" description="Helical" evidence="2">
    <location>
        <begin position="385"/>
        <end position="408"/>
    </location>
</feature>
<proteinExistence type="predicted"/>
<protein>
    <submittedName>
        <fullName evidence="3">Uncharacterized protein</fullName>
    </submittedName>
</protein>
<feature type="compositionally biased region" description="Polar residues" evidence="1">
    <location>
        <begin position="481"/>
        <end position="516"/>
    </location>
</feature>
<feature type="transmembrane region" description="Helical" evidence="2">
    <location>
        <begin position="193"/>
        <end position="213"/>
    </location>
</feature>